<dbReference type="InterPro" id="IPR027268">
    <property type="entry name" value="Peptidase_M4/M1_CTD_sf"/>
</dbReference>
<feature type="domain" description="Peptidase M1 membrane alanine aminopeptidase" evidence="1">
    <location>
        <begin position="123"/>
        <end position="251"/>
    </location>
</feature>
<feature type="non-terminal residue" evidence="2">
    <location>
        <position position="267"/>
    </location>
</feature>
<organism evidence="2">
    <name type="scientific">marine sediment metagenome</name>
    <dbReference type="NCBI Taxonomy" id="412755"/>
    <lineage>
        <taxon>unclassified sequences</taxon>
        <taxon>metagenomes</taxon>
        <taxon>ecological metagenomes</taxon>
    </lineage>
</organism>
<dbReference type="Pfam" id="PF01433">
    <property type="entry name" value="Peptidase_M1"/>
    <property type="match status" value="1"/>
</dbReference>
<dbReference type="SUPFAM" id="SSF55486">
    <property type="entry name" value="Metalloproteases ('zincins'), catalytic domain"/>
    <property type="match status" value="1"/>
</dbReference>
<comment type="caution">
    <text evidence="2">The sequence shown here is derived from an EMBL/GenBank/DDBJ whole genome shotgun (WGS) entry which is preliminary data.</text>
</comment>
<evidence type="ECO:0000313" key="2">
    <source>
        <dbReference type="EMBL" id="GAH72400.1"/>
    </source>
</evidence>
<protein>
    <recommendedName>
        <fullName evidence="1">Peptidase M1 membrane alanine aminopeptidase domain-containing protein</fullName>
    </recommendedName>
</protein>
<evidence type="ECO:0000259" key="1">
    <source>
        <dbReference type="Pfam" id="PF01433"/>
    </source>
</evidence>
<dbReference type="InterPro" id="IPR014782">
    <property type="entry name" value="Peptidase_M1_dom"/>
</dbReference>
<feature type="non-terminal residue" evidence="2">
    <location>
        <position position="1"/>
    </location>
</feature>
<dbReference type="GO" id="GO:0008237">
    <property type="term" value="F:metallopeptidase activity"/>
    <property type="evidence" value="ECO:0007669"/>
    <property type="project" value="InterPro"/>
</dbReference>
<accession>X1IT15</accession>
<gene>
    <name evidence="2" type="ORF">S03H2_45613</name>
</gene>
<dbReference type="EMBL" id="BARU01028592">
    <property type="protein sequence ID" value="GAH72400.1"/>
    <property type="molecule type" value="Genomic_DNA"/>
</dbReference>
<proteinExistence type="predicted"/>
<sequence>GEDSNQSLIYKFSGFYPMPCVYDKFDGWNIDPYLDVGDPFYFDMAYYNLFVEVPIGFVVAATGKLVEKKVNGLNALYHFDTIYPVREVTFSASKYFMIDSKIVNGVNISTYYLPKSQSIWKNYALDYGINAFTLYNEIFGIYPYPTFNIVEEYSFFGGMEYPNQVYITESIDYWKYPQWFLEKFIVHETSHQWWYNLVGNDEVDWGFLDEMLACWSTDYYAEIYHSDWKYFQHELYIDKVRTYYAEEELPNRINQSIYECYTTYTDY</sequence>
<dbReference type="AlphaFoldDB" id="X1IT15"/>
<dbReference type="Gene3D" id="1.10.390.10">
    <property type="entry name" value="Neutral Protease Domain 2"/>
    <property type="match status" value="1"/>
</dbReference>
<name>X1IT15_9ZZZZ</name>
<dbReference type="GO" id="GO:0008270">
    <property type="term" value="F:zinc ion binding"/>
    <property type="evidence" value="ECO:0007669"/>
    <property type="project" value="InterPro"/>
</dbReference>
<reference evidence="2" key="1">
    <citation type="journal article" date="2014" name="Front. Microbiol.">
        <title>High frequency of phylogenetically diverse reductive dehalogenase-homologous genes in deep subseafloor sedimentary metagenomes.</title>
        <authorList>
            <person name="Kawai M."/>
            <person name="Futagami T."/>
            <person name="Toyoda A."/>
            <person name="Takaki Y."/>
            <person name="Nishi S."/>
            <person name="Hori S."/>
            <person name="Arai W."/>
            <person name="Tsubouchi T."/>
            <person name="Morono Y."/>
            <person name="Uchiyama I."/>
            <person name="Ito T."/>
            <person name="Fujiyama A."/>
            <person name="Inagaki F."/>
            <person name="Takami H."/>
        </authorList>
    </citation>
    <scope>NUCLEOTIDE SEQUENCE</scope>
    <source>
        <strain evidence="2">Expedition CK06-06</strain>
    </source>
</reference>